<feature type="binding site" evidence="4">
    <location>
        <begin position="1032"/>
        <end position="1039"/>
    </location>
    <ligand>
        <name>ATP</name>
        <dbReference type="ChEBI" id="CHEBI:30616"/>
    </ligand>
</feature>
<sequence length="1499" mass="159220">MHLKLSYVRPEGRTTNLGVTVDATALVGDLARALYRQDPAHDGAEAPSGLTLSVERRTAQGTTSVLDPERNLIEAGLRSGSLIRLSRERPAASMGGDRGTAVARLRVLAGPDKGREFELPAGVSHVGRLPTCEVTLSDPLVSKRHARIVVGESIGIVDEGSANGIEAGGVRVTKTLVGPSDLLRLGDTLISVAGTRLAGTVEPSSPSIEFNRSPRVEPRFEPETFRTPVAPTRPNPMRFPVVAMVAPLIMGLVLYAVTRNLLSIVFIGLSPLLMLGMYLDQRLGAAKQLRQQKEDFDTTLRVVAGELTEAQERERAVRLERTPSLMDLRRTVDLLGPMLWSRRPETSGFLTVRLGVGSTRSSCSVDHPDFSATALPSYLQRARDFARTFEDISGVPVVGDLRSAGAVGAAGPRGSVEGIARGLVFQLVALHSPAELVVTVFASPVSRTTWEWVEWLPHAGSVHSPLAGGHLADNQGSGRVLVAELEDLVASRLDSELPLRGAPRGEVQVEKGIPRAEDHGVPPLPAVVVVVDDDTPVDRSRLIRLAETGPDVGVYVIWSATRVENLPSVCRTFVEVGAGHDGAVTGVVRHGMVSSPVTCETLDAPAAAAAALLLAPVVDAGVSVEDASDVPQSVAMLDLVGHRFGDDPEVVLERWRENGTLGGEDAGAPDGRRRRRAGDLRALVGSTGVTPMSLDLRADGPHALVGGTTGSGKSEFLQSWVLGMAAAHSPKRVTFLFIDYKGGAAFADCVDLPHCVGLVTDLSQHLVRRALTSLRAEIRHREHLLNAKKAKDLITLEKTGDPDCPPSLVIVVDEFAALVQEIPEFVDGVVDVAQRGRSLGIHLVLATQRPAGVIKDNLRANTNLRIALRMADADDSTDVLGVPDAADFPPNIPGRAAAKTGPGRLTTFQSAYSGGHTSDVQTAPPVEVEELHFGSPVAWEAPLDADTSTVDEGPTDITRVVKSVCGAAQIAGIPSPRRPWLPELRATYNTAAIRWRHSDSRLLLGIRDAPAEQMQPRVFYEPSREGNVAIYGTGGSGKSAALRQVAVAASLAATAAPVHIYGLDFGSSGLRMVEPLPTVGAVISGDDEERIARLMRELAATVEERAERYAAARASTIEEYRATAGGTREARIIVLVDGIGAFRDAYEHSTIAPWFSIFTQIAGDGRGVGVHVVVTGDRSNSVPTSLGSSVQKRFVLRLASEEEYLNLGVPRDVLDQTSPPGRAVLGEDEMQFAILGGEANVSSQAREIERLADHLRGLGVVSAPDIRRLEERILLDALPPSVEQADRDGSPVFLASIGVADTSLGPTGIDTRGTLMVAGTPGSGRTSAVLAIAQAVHRERPGRIRILLSMRPVPQLAAEQWDATAVGGDAVAELCRGLVDDIRSGRTDVQGLAVFVHGTADFAMAPAEADLLALIKEAAACGHFVVGESESSTWNQAYQLAQPFKSARVGLLLAPGDSDGEGLLGTPLGRVRRAEFPPGRGFYIRYGVAMKLQVAMPMA</sequence>
<dbReference type="InterPro" id="IPR027417">
    <property type="entry name" value="P-loop_NTPase"/>
</dbReference>
<evidence type="ECO:0000313" key="9">
    <source>
        <dbReference type="Proteomes" id="UP000218810"/>
    </source>
</evidence>
<comment type="caution">
    <text evidence="8">The sequence shown here is derived from an EMBL/GenBank/DDBJ whole genome shotgun (WGS) entry which is preliminary data.</text>
</comment>
<evidence type="ECO:0000256" key="5">
    <source>
        <dbReference type="SAM" id="Phobius"/>
    </source>
</evidence>
<evidence type="ECO:0000259" key="6">
    <source>
        <dbReference type="PROSITE" id="PS50006"/>
    </source>
</evidence>
<evidence type="ECO:0000256" key="4">
    <source>
        <dbReference type="PROSITE-ProRule" id="PRU00289"/>
    </source>
</evidence>
<dbReference type="InterPro" id="IPR000253">
    <property type="entry name" value="FHA_dom"/>
</dbReference>
<evidence type="ECO:0000256" key="3">
    <source>
        <dbReference type="ARBA" id="ARBA00022840"/>
    </source>
</evidence>
<dbReference type="OrthoDB" id="9807790at2"/>
<dbReference type="SMART" id="SM00382">
    <property type="entry name" value="AAA"/>
    <property type="match status" value="3"/>
</dbReference>
<feature type="transmembrane region" description="Helical" evidence="5">
    <location>
        <begin position="261"/>
        <end position="279"/>
    </location>
</feature>
<evidence type="ECO:0000256" key="1">
    <source>
        <dbReference type="ARBA" id="ARBA00022553"/>
    </source>
</evidence>
<dbReference type="Proteomes" id="UP000218810">
    <property type="component" value="Unassembled WGS sequence"/>
</dbReference>
<protein>
    <submittedName>
        <fullName evidence="8">Cell division protein FtsK</fullName>
    </submittedName>
</protein>
<keyword evidence="9" id="KW-1185">Reference proteome</keyword>
<dbReference type="PANTHER" id="PTHR22683:SF1">
    <property type="entry name" value="TYPE VII SECRETION SYSTEM PROTEIN ESSC"/>
    <property type="match status" value="1"/>
</dbReference>
<dbReference type="InterPro" id="IPR002543">
    <property type="entry name" value="FtsK_dom"/>
</dbReference>
<dbReference type="GO" id="GO:0003677">
    <property type="term" value="F:DNA binding"/>
    <property type="evidence" value="ECO:0007669"/>
    <property type="project" value="InterPro"/>
</dbReference>
<dbReference type="SUPFAM" id="SSF49879">
    <property type="entry name" value="SMAD/FHA domain"/>
    <property type="match status" value="1"/>
</dbReference>
<dbReference type="InterPro" id="IPR050206">
    <property type="entry name" value="FtsK/SpoIIIE/SftA"/>
</dbReference>
<dbReference type="PANTHER" id="PTHR22683">
    <property type="entry name" value="SPORULATION PROTEIN RELATED"/>
    <property type="match status" value="1"/>
</dbReference>
<organism evidence="8 9">
    <name type="scientific">Dietzia natronolimnaea</name>
    <dbReference type="NCBI Taxonomy" id="161920"/>
    <lineage>
        <taxon>Bacteria</taxon>
        <taxon>Bacillati</taxon>
        <taxon>Actinomycetota</taxon>
        <taxon>Actinomycetes</taxon>
        <taxon>Mycobacteriales</taxon>
        <taxon>Dietziaceae</taxon>
        <taxon>Dietzia</taxon>
    </lineage>
</organism>
<feature type="domain" description="FHA" evidence="6">
    <location>
        <begin position="124"/>
        <end position="172"/>
    </location>
</feature>
<dbReference type="SMART" id="SM00240">
    <property type="entry name" value="FHA"/>
    <property type="match status" value="1"/>
</dbReference>
<evidence type="ECO:0000313" key="8">
    <source>
        <dbReference type="EMBL" id="PAY23326.1"/>
    </source>
</evidence>
<keyword evidence="1" id="KW-0597">Phosphoprotein</keyword>
<dbReference type="InterPro" id="IPR032030">
    <property type="entry name" value="YscD_cytoplasmic_dom"/>
</dbReference>
<dbReference type="PROSITE" id="PS50006">
    <property type="entry name" value="FHA_DOMAIN"/>
    <property type="match status" value="1"/>
</dbReference>
<evidence type="ECO:0000256" key="2">
    <source>
        <dbReference type="ARBA" id="ARBA00022741"/>
    </source>
</evidence>
<feature type="domain" description="FtsK" evidence="7">
    <location>
        <begin position="689"/>
        <end position="877"/>
    </location>
</feature>
<keyword evidence="8" id="KW-0131">Cell cycle</keyword>
<dbReference type="Pfam" id="PF01580">
    <property type="entry name" value="FtsK_SpoIIIE"/>
    <property type="match status" value="2"/>
</dbReference>
<dbReference type="Pfam" id="PF16697">
    <property type="entry name" value="Yop-YscD_cpl"/>
    <property type="match status" value="1"/>
</dbReference>
<keyword evidence="8" id="KW-0132">Cell division</keyword>
<evidence type="ECO:0000259" key="7">
    <source>
        <dbReference type="PROSITE" id="PS50901"/>
    </source>
</evidence>
<keyword evidence="5" id="KW-0812">Transmembrane</keyword>
<dbReference type="SUPFAM" id="SSF52540">
    <property type="entry name" value="P-loop containing nucleoside triphosphate hydrolases"/>
    <property type="match status" value="2"/>
</dbReference>
<keyword evidence="5" id="KW-1133">Transmembrane helix</keyword>
<accession>A0A2A2WQ41</accession>
<reference evidence="9" key="1">
    <citation type="submission" date="2017-09" db="EMBL/GenBank/DDBJ databases">
        <authorList>
            <person name="Zhang Y."/>
            <person name="Huang X."/>
            <person name="Liu J."/>
            <person name="Lu L."/>
            <person name="Peng K."/>
        </authorList>
    </citation>
    <scope>NUCLEOTIDE SEQUENCE [LARGE SCALE GENOMIC DNA]</scope>
    <source>
        <strain evidence="9">S-XJ-1</strain>
    </source>
</reference>
<dbReference type="CDD" id="cd01127">
    <property type="entry name" value="TrwB_TraG_TraD_VirD4"/>
    <property type="match status" value="1"/>
</dbReference>
<name>A0A2A2WQ41_9ACTN</name>
<dbReference type="Gene3D" id="2.60.200.20">
    <property type="match status" value="1"/>
</dbReference>
<dbReference type="GO" id="GO:0005524">
    <property type="term" value="F:ATP binding"/>
    <property type="evidence" value="ECO:0007669"/>
    <property type="project" value="UniProtKB-UniRule"/>
</dbReference>
<dbReference type="CDD" id="cd00060">
    <property type="entry name" value="FHA"/>
    <property type="match status" value="1"/>
</dbReference>
<dbReference type="InterPro" id="IPR008984">
    <property type="entry name" value="SMAD_FHA_dom_sf"/>
</dbReference>
<dbReference type="InterPro" id="IPR003593">
    <property type="entry name" value="AAA+_ATPase"/>
</dbReference>
<feature type="transmembrane region" description="Helical" evidence="5">
    <location>
        <begin position="237"/>
        <end position="256"/>
    </location>
</feature>
<dbReference type="PROSITE" id="PS50901">
    <property type="entry name" value="FTSK"/>
    <property type="match status" value="2"/>
</dbReference>
<proteinExistence type="predicted"/>
<dbReference type="RefSeq" id="WP_095718045.1">
    <property type="nucleotide sequence ID" value="NZ_NTGA01000015.1"/>
</dbReference>
<keyword evidence="5" id="KW-0472">Membrane</keyword>
<feature type="domain" description="FtsK" evidence="7">
    <location>
        <begin position="1014"/>
        <end position="1205"/>
    </location>
</feature>
<gene>
    <name evidence="8" type="ORF">CEY15_08370</name>
</gene>
<dbReference type="GO" id="GO:0051301">
    <property type="term" value="P:cell division"/>
    <property type="evidence" value="ECO:0007669"/>
    <property type="project" value="UniProtKB-KW"/>
</dbReference>
<feature type="binding site" evidence="4">
    <location>
        <begin position="707"/>
        <end position="714"/>
    </location>
    <ligand>
        <name>ATP</name>
        <dbReference type="ChEBI" id="CHEBI:30616"/>
    </ligand>
</feature>
<keyword evidence="3 4" id="KW-0067">ATP-binding</keyword>
<dbReference type="EMBL" id="NTGA01000015">
    <property type="protein sequence ID" value="PAY23326.1"/>
    <property type="molecule type" value="Genomic_DNA"/>
</dbReference>
<keyword evidence="2 4" id="KW-0547">Nucleotide-binding</keyword>
<dbReference type="Gene3D" id="3.40.50.300">
    <property type="entry name" value="P-loop containing nucleotide triphosphate hydrolases"/>
    <property type="match status" value="4"/>
</dbReference>